<accession>A0A915MSV6</accession>
<dbReference type="GO" id="GO:0030628">
    <property type="term" value="F:pre-mRNA 3'-splice site binding"/>
    <property type="evidence" value="ECO:0007669"/>
    <property type="project" value="UniProtKB-UniRule"/>
</dbReference>
<protein>
    <recommendedName>
        <fullName evidence="3 8">Pre-mRNA-splicing factor SLU7</fullName>
    </recommendedName>
</protein>
<evidence type="ECO:0000256" key="8">
    <source>
        <dbReference type="RuleBase" id="RU367071"/>
    </source>
</evidence>
<evidence type="ECO:0000256" key="6">
    <source>
        <dbReference type="ARBA" id="ARBA00023187"/>
    </source>
</evidence>
<evidence type="ECO:0000313" key="12">
    <source>
        <dbReference type="WBParaSite" id="scaffold48212_cov305.g24798"/>
    </source>
</evidence>
<dbReference type="GO" id="GO:0000398">
    <property type="term" value="P:mRNA splicing, via spliceosome"/>
    <property type="evidence" value="ECO:0007669"/>
    <property type="project" value="UniProtKB-UniRule"/>
</dbReference>
<reference evidence="12" key="1">
    <citation type="submission" date="2022-11" db="UniProtKB">
        <authorList>
            <consortium name="WormBaseParasite"/>
        </authorList>
    </citation>
    <scope>IDENTIFICATION</scope>
</reference>
<sequence>NYVEYNRKGKVIKGDEGPAVKSKYEEDALMNNHTSVWGSYWRDGRWGYRCCHQFLRNSYCLGEQGILVEQAELGPISGAAKFPSIEQQKSTKTLQPSNAMQNAIKNVFEGSEGSSCQVKQNEKEESPYAKSLEPMNRPKFM</sequence>
<comment type="function">
    <text evidence="8">Involved in pre-mRNA splicing.</text>
</comment>
<name>A0A915MSV6_MELJA</name>
<keyword evidence="11" id="KW-1185">Reference proteome</keyword>
<evidence type="ECO:0000313" key="11">
    <source>
        <dbReference type="Proteomes" id="UP000887561"/>
    </source>
</evidence>
<organism evidence="11 12">
    <name type="scientific">Meloidogyne javanica</name>
    <name type="common">Root-knot nematode worm</name>
    <dbReference type="NCBI Taxonomy" id="6303"/>
    <lineage>
        <taxon>Eukaryota</taxon>
        <taxon>Metazoa</taxon>
        <taxon>Ecdysozoa</taxon>
        <taxon>Nematoda</taxon>
        <taxon>Chromadorea</taxon>
        <taxon>Rhabditida</taxon>
        <taxon>Tylenchina</taxon>
        <taxon>Tylenchomorpha</taxon>
        <taxon>Tylenchoidea</taxon>
        <taxon>Meloidogynidae</taxon>
        <taxon>Meloidogyninae</taxon>
        <taxon>Meloidogyne</taxon>
        <taxon>Meloidogyne incognita group</taxon>
    </lineage>
</organism>
<dbReference type="Proteomes" id="UP000887561">
    <property type="component" value="Unplaced"/>
</dbReference>
<keyword evidence="6 8" id="KW-0508">mRNA splicing</keyword>
<dbReference type="GO" id="GO:0005681">
    <property type="term" value="C:spliceosomal complex"/>
    <property type="evidence" value="ECO:0007669"/>
    <property type="project" value="UniProtKB-UniRule"/>
</dbReference>
<keyword evidence="5 8" id="KW-0747">Spliceosome</keyword>
<dbReference type="WBParaSite" id="scaffold48212_cov305.g24798">
    <property type="protein sequence ID" value="scaffold48212_cov305.g24798"/>
    <property type="gene ID" value="scaffold48212_cov305.g24798"/>
</dbReference>
<feature type="region of interest" description="Disordered" evidence="9">
    <location>
        <begin position="111"/>
        <end position="141"/>
    </location>
</feature>
<dbReference type="InterPro" id="IPR039974">
    <property type="entry name" value="Splicing_factor_SLU7"/>
</dbReference>
<dbReference type="InterPro" id="IPR021715">
    <property type="entry name" value="Slu7_dom"/>
</dbReference>
<dbReference type="AlphaFoldDB" id="A0A915MSV6"/>
<comment type="similarity">
    <text evidence="2 8">Belongs to the SLU7 family.</text>
</comment>
<comment type="subcellular location">
    <subcellularLocation>
        <location evidence="1 8">Nucleus</location>
    </subcellularLocation>
</comment>
<proteinExistence type="inferred from homology"/>
<evidence type="ECO:0000256" key="4">
    <source>
        <dbReference type="ARBA" id="ARBA00022664"/>
    </source>
</evidence>
<feature type="domain" description="Pre-mRNA-splicing factor SLU7" evidence="10">
    <location>
        <begin position="1"/>
        <end position="39"/>
    </location>
</feature>
<dbReference type="Pfam" id="PF11708">
    <property type="entry name" value="Slu7"/>
    <property type="match status" value="1"/>
</dbReference>
<keyword evidence="4 8" id="KW-0507">mRNA processing</keyword>
<evidence type="ECO:0000256" key="2">
    <source>
        <dbReference type="ARBA" id="ARBA00007203"/>
    </source>
</evidence>
<keyword evidence="7 8" id="KW-0539">Nucleus</keyword>
<dbReference type="PANTHER" id="PTHR12942">
    <property type="entry name" value="STEP II SPLICING FACTOR SLU7"/>
    <property type="match status" value="1"/>
</dbReference>
<evidence type="ECO:0000256" key="9">
    <source>
        <dbReference type="SAM" id="MobiDB-lite"/>
    </source>
</evidence>
<evidence type="ECO:0000256" key="3">
    <source>
        <dbReference type="ARBA" id="ARBA00021377"/>
    </source>
</evidence>
<evidence type="ECO:0000256" key="1">
    <source>
        <dbReference type="ARBA" id="ARBA00004123"/>
    </source>
</evidence>
<evidence type="ECO:0000256" key="7">
    <source>
        <dbReference type="ARBA" id="ARBA00023242"/>
    </source>
</evidence>
<comment type="subunit">
    <text evidence="8">Associated with the spliceosome.</text>
</comment>
<evidence type="ECO:0000259" key="10">
    <source>
        <dbReference type="Pfam" id="PF11708"/>
    </source>
</evidence>
<evidence type="ECO:0000256" key="5">
    <source>
        <dbReference type="ARBA" id="ARBA00022728"/>
    </source>
</evidence>
<dbReference type="PANTHER" id="PTHR12942:SF2">
    <property type="entry name" value="PRE-MRNA-SPLICING FACTOR SLU7"/>
    <property type="match status" value="1"/>
</dbReference>